<accession>A0AAP3AGS6</accession>
<dbReference type="SMART" id="SM00855">
    <property type="entry name" value="PGAM"/>
    <property type="match status" value="1"/>
</dbReference>
<organism evidence="3 4">
    <name type="scientific">Micrococcus luteus</name>
    <name type="common">Micrococcus lysodeikticus</name>
    <dbReference type="NCBI Taxonomy" id="1270"/>
    <lineage>
        <taxon>Bacteria</taxon>
        <taxon>Bacillati</taxon>
        <taxon>Actinomycetota</taxon>
        <taxon>Actinomycetes</taxon>
        <taxon>Micrococcales</taxon>
        <taxon>Micrococcaceae</taxon>
        <taxon>Micrococcus</taxon>
    </lineage>
</organism>
<dbReference type="InterPro" id="IPR050275">
    <property type="entry name" value="PGM_Phosphatase"/>
</dbReference>
<feature type="binding site" evidence="2">
    <location>
        <position position="62"/>
    </location>
    <ligand>
        <name>substrate</name>
    </ligand>
</feature>
<dbReference type="Pfam" id="PF00300">
    <property type="entry name" value="His_Phos_1"/>
    <property type="match status" value="1"/>
</dbReference>
<dbReference type="InterPro" id="IPR001345">
    <property type="entry name" value="PG/BPGM_mutase_AS"/>
</dbReference>
<dbReference type="Proteomes" id="UP001205867">
    <property type="component" value="Unassembled WGS sequence"/>
</dbReference>
<dbReference type="GO" id="GO:0016791">
    <property type="term" value="F:phosphatase activity"/>
    <property type="evidence" value="ECO:0007669"/>
    <property type="project" value="TreeGrafter"/>
</dbReference>
<dbReference type="SUPFAM" id="SSF53254">
    <property type="entry name" value="Phosphoglycerate mutase-like"/>
    <property type="match status" value="1"/>
</dbReference>
<dbReference type="GO" id="GO:0005737">
    <property type="term" value="C:cytoplasm"/>
    <property type="evidence" value="ECO:0007669"/>
    <property type="project" value="TreeGrafter"/>
</dbReference>
<dbReference type="Gene3D" id="3.40.50.1240">
    <property type="entry name" value="Phosphoglycerate mutase-like"/>
    <property type="match status" value="1"/>
</dbReference>
<proteinExistence type="predicted"/>
<dbReference type="CDD" id="cd07067">
    <property type="entry name" value="HP_PGM_like"/>
    <property type="match status" value="1"/>
</dbReference>
<comment type="caution">
    <text evidence="3">The sequence shown here is derived from an EMBL/GenBank/DDBJ whole genome shotgun (WGS) entry which is preliminary data.</text>
</comment>
<dbReference type="PROSITE" id="PS00175">
    <property type="entry name" value="PG_MUTASE"/>
    <property type="match status" value="1"/>
</dbReference>
<gene>
    <name evidence="3" type="ORF">M3A82_000015</name>
</gene>
<dbReference type="PANTHER" id="PTHR48100">
    <property type="entry name" value="BROAD-SPECIFICITY PHOSPHATASE YOR283W-RELATED"/>
    <property type="match status" value="1"/>
</dbReference>
<dbReference type="EMBL" id="JALXKZ020000001">
    <property type="protein sequence ID" value="MCV7627740.1"/>
    <property type="molecule type" value="Genomic_DNA"/>
</dbReference>
<protein>
    <submittedName>
        <fullName evidence="3">Histidine phosphatase family protein</fullName>
    </submittedName>
</protein>
<feature type="active site" description="Proton donor/acceptor" evidence="1">
    <location>
        <position position="88"/>
    </location>
</feature>
<dbReference type="InterPro" id="IPR013078">
    <property type="entry name" value="His_Pase_superF_clade-1"/>
</dbReference>
<evidence type="ECO:0000256" key="2">
    <source>
        <dbReference type="PIRSR" id="PIRSR613078-2"/>
    </source>
</evidence>
<name>A0AAP3AGS6_MICLU</name>
<sequence length="221" mass="23530">MRLILLRHGETDWNALDRYQGHTDIELNAEGERQARRAAGGPVGDLLEDAEELVAVCSPLARARRTAEIVLQARVGTASVAVDPELMELAGGEWEGLELSAIAERWPDEHRLWRAVPALDAGPVGGETLRGGGERALRALRGHVPPHWGDTPRDGGAQALLAVAHGALIRAAAGLLLRHEGEAFAAMERIGNARAAVLQGAFTPDTGAEGWGDWALEGYGI</sequence>
<evidence type="ECO:0000256" key="1">
    <source>
        <dbReference type="PIRSR" id="PIRSR613078-1"/>
    </source>
</evidence>
<dbReference type="AlphaFoldDB" id="A0AAP3AGS6"/>
<dbReference type="PANTHER" id="PTHR48100:SF59">
    <property type="entry name" value="ADENOSYLCOBALAMIN_ALPHA-RIBAZOLE PHOSPHATASE"/>
    <property type="match status" value="1"/>
</dbReference>
<evidence type="ECO:0000313" key="4">
    <source>
        <dbReference type="Proteomes" id="UP001205867"/>
    </source>
</evidence>
<evidence type="ECO:0000313" key="3">
    <source>
        <dbReference type="EMBL" id="MCV7627740.1"/>
    </source>
</evidence>
<dbReference type="RefSeq" id="WP_049161779.1">
    <property type="nucleotide sequence ID" value="NZ_JUTN01000220.1"/>
</dbReference>
<feature type="active site" description="Tele-phosphohistidine intermediate" evidence="1">
    <location>
        <position position="8"/>
    </location>
</feature>
<feature type="binding site" evidence="2">
    <location>
        <begin position="7"/>
        <end position="14"/>
    </location>
    <ligand>
        <name>substrate</name>
    </ligand>
</feature>
<reference evidence="3" key="1">
    <citation type="submission" date="2023-06" db="EMBL/GenBank/DDBJ databases">
        <title>lsaBGC provides a comprehensive framework for evolutionary analysis of biosynthetic gene clusters within focal taxa.</title>
        <authorList>
            <person name="Salamzade R."/>
            <person name="Sandstrom S."/>
            <person name="Kalan L.R."/>
        </authorList>
    </citation>
    <scope>NUCLEOTIDE SEQUENCE</scope>
    <source>
        <strain evidence="3">P3-SID899</strain>
    </source>
</reference>
<dbReference type="InterPro" id="IPR029033">
    <property type="entry name" value="His_PPase_superfam"/>
</dbReference>